<protein>
    <submittedName>
        <fullName evidence="2">Uncharacterized protein</fullName>
    </submittedName>
</protein>
<evidence type="ECO:0000313" key="2">
    <source>
        <dbReference type="EMBL" id="PAV74604.1"/>
    </source>
</evidence>
<proteinExistence type="predicted"/>
<evidence type="ECO:0000256" key="1">
    <source>
        <dbReference type="SAM" id="MobiDB-lite"/>
    </source>
</evidence>
<dbReference type="AlphaFoldDB" id="A0A2A2KKU0"/>
<evidence type="ECO:0000313" key="3">
    <source>
        <dbReference type="Proteomes" id="UP000218231"/>
    </source>
</evidence>
<gene>
    <name evidence="2" type="ORF">WR25_00519</name>
</gene>
<comment type="caution">
    <text evidence="2">The sequence shown here is derived from an EMBL/GenBank/DDBJ whole genome shotgun (WGS) entry which is preliminary data.</text>
</comment>
<accession>A0A2A2KKU0</accession>
<name>A0A2A2KKU0_9BILA</name>
<dbReference type="Proteomes" id="UP000218231">
    <property type="component" value="Unassembled WGS sequence"/>
</dbReference>
<feature type="region of interest" description="Disordered" evidence="1">
    <location>
        <begin position="245"/>
        <end position="269"/>
    </location>
</feature>
<dbReference type="EMBL" id="LIAE01008310">
    <property type="protein sequence ID" value="PAV74604.1"/>
    <property type="molecule type" value="Genomic_DNA"/>
</dbReference>
<organism evidence="2 3">
    <name type="scientific">Diploscapter pachys</name>
    <dbReference type="NCBI Taxonomy" id="2018661"/>
    <lineage>
        <taxon>Eukaryota</taxon>
        <taxon>Metazoa</taxon>
        <taxon>Ecdysozoa</taxon>
        <taxon>Nematoda</taxon>
        <taxon>Chromadorea</taxon>
        <taxon>Rhabditida</taxon>
        <taxon>Rhabditina</taxon>
        <taxon>Rhabditomorpha</taxon>
        <taxon>Rhabditoidea</taxon>
        <taxon>Rhabditidae</taxon>
        <taxon>Diploscapter</taxon>
    </lineage>
</organism>
<sequence>MNQGIFSSGKGIAVGTELQDIYKHSRADRPPLVGVHCNRCANPLPHKKTGNEPSVQSVFAHQLDAQISCRNGVQPLPAHARPLAFSDRDCAPGPRDQYCPALSDWHASRPPSEGIARYRTCLEKDGSWARSMFCRAISRLGARLRKGRGDIPGTHTGKPDLNIDGQPEFEHFSMCTTVQLGIRPIPEGLAPRSHDVLRWHEIQDGRTVAPADTSGQSIREKTHCPVKLVDCITNMLFIHPTPASAGEKAANGMKPQIVGRNPPDRSGSQ</sequence>
<reference evidence="2 3" key="1">
    <citation type="journal article" date="2017" name="Curr. Biol.">
        <title>Genome architecture and evolution of a unichromosomal asexual nematode.</title>
        <authorList>
            <person name="Fradin H."/>
            <person name="Zegar C."/>
            <person name="Gutwein M."/>
            <person name="Lucas J."/>
            <person name="Kovtun M."/>
            <person name="Corcoran D."/>
            <person name="Baugh L.R."/>
            <person name="Kiontke K."/>
            <person name="Gunsalus K."/>
            <person name="Fitch D.H."/>
            <person name="Piano F."/>
        </authorList>
    </citation>
    <scope>NUCLEOTIDE SEQUENCE [LARGE SCALE GENOMIC DNA]</scope>
    <source>
        <strain evidence="2">PF1309</strain>
    </source>
</reference>
<keyword evidence="3" id="KW-1185">Reference proteome</keyword>